<protein>
    <submittedName>
        <fullName evidence="2">Uncharacterized protein</fullName>
    </submittedName>
</protein>
<gene>
    <name evidence="2" type="ORF">LWI29_031658</name>
</gene>
<dbReference type="AlphaFoldDB" id="A0AA39VTZ3"/>
<name>A0AA39VTZ3_ACESA</name>
<organism evidence="2 3">
    <name type="scientific">Acer saccharum</name>
    <name type="common">Sugar maple</name>
    <dbReference type="NCBI Taxonomy" id="4024"/>
    <lineage>
        <taxon>Eukaryota</taxon>
        <taxon>Viridiplantae</taxon>
        <taxon>Streptophyta</taxon>
        <taxon>Embryophyta</taxon>
        <taxon>Tracheophyta</taxon>
        <taxon>Spermatophyta</taxon>
        <taxon>Magnoliopsida</taxon>
        <taxon>eudicotyledons</taxon>
        <taxon>Gunneridae</taxon>
        <taxon>Pentapetalae</taxon>
        <taxon>rosids</taxon>
        <taxon>malvids</taxon>
        <taxon>Sapindales</taxon>
        <taxon>Sapindaceae</taxon>
        <taxon>Hippocastanoideae</taxon>
        <taxon>Acereae</taxon>
        <taxon>Acer</taxon>
    </lineage>
</organism>
<keyword evidence="3" id="KW-1185">Reference proteome</keyword>
<dbReference type="EMBL" id="JAUESC010000381">
    <property type="protein sequence ID" value="KAK0590786.1"/>
    <property type="molecule type" value="Genomic_DNA"/>
</dbReference>
<dbReference type="Proteomes" id="UP001168877">
    <property type="component" value="Unassembled WGS sequence"/>
</dbReference>
<feature type="region of interest" description="Disordered" evidence="1">
    <location>
        <begin position="172"/>
        <end position="206"/>
    </location>
</feature>
<reference evidence="2" key="2">
    <citation type="submission" date="2023-06" db="EMBL/GenBank/DDBJ databases">
        <authorList>
            <person name="Swenson N.G."/>
            <person name="Wegrzyn J.L."/>
            <person name="Mcevoy S.L."/>
        </authorList>
    </citation>
    <scope>NUCLEOTIDE SEQUENCE</scope>
    <source>
        <strain evidence="2">NS2018</strain>
        <tissue evidence="2">Leaf</tissue>
    </source>
</reference>
<evidence type="ECO:0000256" key="1">
    <source>
        <dbReference type="SAM" id="MobiDB-lite"/>
    </source>
</evidence>
<reference evidence="2" key="1">
    <citation type="journal article" date="2022" name="Plant J.">
        <title>Strategies of tolerance reflected in two North American maple genomes.</title>
        <authorList>
            <person name="McEvoy S.L."/>
            <person name="Sezen U.U."/>
            <person name="Trouern-Trend A."/>
            <person name="McMahon S.M."/>
            <person name="Schaberg P.G."/>
            <person name="Yang J."/>
            <person name="Wegrzyn J.L."/>
            <person name="Swenson N.G."/>
        </authorList>
    </citation>
    <scope>NUCLEOTIDE SEQUENCE</scope>
    <source>
        <strain evidence="2">NS2018</strain>
    </source>
</reference>
<feature type="compositionally biased region" description="Low complexity" evidence="1">
    <location>
        <begin position="73"/>
        <end position="85"/>
    </location>
</feature>
<accession>A0AA39VTZ3</accession>
<sequence>MISSEIFTRLHARLPRLCDFDTVCDLQARAVKNSEAASKRHAAGLAKDGIASPDGDDHSDGGEEAGDASRGGAVNTPAATAAVTPSRKGKEKAGKVGKVGSNNAGGNANYGSGNYRNGFTGNSKPGVDGINNMSGYRNGDVRSGVTGNANLYGNIKYGSVGFNRKMNGDWSEVKHGKKDSLRSGRDNKSADGTYKTAGNSSSGSRFEVLNEEGEVNVTEENLMPNISAQEGSNSNAKVALTEITNIGRKQNVKPSKGMKKISKKPDRLGIKKIGFQGECSYFKGNMNMTANSQDQNSALLDNESEGQDSANVLRLFHKEVQEFEDKREAVVGDGSIRGSQNNYGMNIDDSFVAVASRLEEAMVAITE</sequence>
<evidence type="ECO:0000313" key="2">
    <source>
        <dbReference type="EMBL" id="KAK0590786.1"/>
    </source>
</evidence>
<feature type="region of interest" description="Disordered" evidence="1">
    <location>
        <begin position="33"/>
        <end position="115"/>
    </location>
</feature>
<evidence type="ECO:0000313" key="3">
    <source>
        <dbReference type="Proteomes" id="UP001168877"/>
    </source>
</evidence>
<feature type="compositionally biased region" description="Low complexity" evidence="1">
    <location>
        <begin position="96"/>
        <end position="115"/>
    </location>
</feature>
<proteinExistence type="predicted"/>
<comment type="caution">
    <text evidence="2">The sequence shown here is derived from an EMBL/GenBank/DDBJ whole genome shotgun (WGS) entry which is preliminary data.</text>
</comment>
<feature type="compositionally biased region" description="Basic and acidic residues" evidence="1">
    <location>
        <begin position="172"/>
        <end position="189"/>
    </location>
</feature>